<dbReference type="RefSeq" id="WP_163949992.1">
    <property type="nucleotide sequence ID" value="NZ_JAAIKC010000007.1"/>
</dbReference>
<dbReference type="InterPro" id="IPR010920">
    <property type="entry name" value="LSM_dom_sf"/>
</dbReference>
<evidence type="ECO:0000256" key="1">
    <source>
        <dbReference type="SAM" id="MobiDB-lite"/>
    </source>
</evidence>
<reference evidence="2" key="1">
    <citation type="submission" date="2020-02" db="EMBL/GenBank/DDBJ databases">
        <authorList>
            <person name="Shen X.-R."/>
            <person name="Zhang Y.-X."/>
        </authorList>
    </citation>
    <scope>NUCLEOTIDE SEQUENCE</scope>
    <source>
        <strain evidence="2">SYP-B3998</strain>
    </source>
</reference>
<dbReference type="AlphaFoldDB" id="A0A6G4A0U7"/>
<dbReference type="SUPFAM" id="SSF50182">
    <property type="entry name" value="Sm-like ribonucleoproteins"/>
    <property type="match status" value="1"/>
</dbReference>
<proteinExistence type="predicted"/>
<evidence type="ECO:0000313" key="2">
    <source>
        <dbReference type="EMBL" id="NEW07995.1"/>
    </source>
</evidence>
<name>A0A6G4A0U7_9BACL</name>
<protein>
    <submittedName>
        <fullName evidence="2">Uncharacterized protein</fullName>
    </submittedName>
</protein>
<organism evidence="2">
    <name type="scientific">Paenibacillus sp. SYP-B3998</name>
    <dbReference type="NCBI Taxonomy" id="2678564"/>
    <lineage>
        <taxon>Bacteria</taxon>
        <taxon>Bacillati</taxon>
        <taxon>Bacillota</taxon>
        <taxon>Bacilli</taxon>
        <taxon>Bacillales</taxon>
        <taxon>Paenibacillaceae</taxon>
        <taxon>Paenibacillus</taxon>
    </lineage>
</organism>
<sequence>MYTNPPNQQDYQEQPSPQETQLRPTHQVIYQAEPSWTPMMKQKQHAIHAALHPHVGHHIHVQTIDGHTYQGTLVHVDGHHAHIHVHPHGHHPHHGHHLPFVQHPSGQHRPIYSPAAYNQIMTLVLFELLVILLLG</sequence>
<dbReference type="EMBL" id="JAAIKC010000007">
    <property type="protein sequence ID" value="NEW07995.1"/>
    <property type="molecule type" value="Genomic_DNA"/>
</dbReference>
<comment type="caution">
    <text evidence="2">The sequence shown here is derived from an EMBL/GenBank/DDBJ whole genome shotgun (WGS) entry which is preliminary data.</text>
</comment>
<feature type="region of interest" description="Disordered" evidence="1">
    <location>
        <begin position="1"/>
        <end position="23"/>
    </location>
</feature>
<accession>A0A6G4A0U7</accession>
<gene>
    <name evidence="2" type="ORF">GK047_18510</name>
</gene>